<gene>
    <name evidence="2" type="ORF">LTR24_008941</name>
</gene>
<feature type="domain" description="Heterokaryon incompatibility" evidence="1">
    <location>
        <begin position="274"/>
        <end position="378"/>
    </location>
</feature>
<comment type="caution">
    <text evidence="2">The sequence shown here is derived from an EMBL/GenBank/DDBJ whole genome shotgun (WGS) entry which is preliminary data.</text>
</comment>
<dbReference type="EMBL" id="JAVRRG010000171">
    <property type="protein sequence ID" value="KAK5079808.1"/>
    <property type="molecule type" value="Genomic_DNA"/>
</dbReference>
<dbReference type="InterPro" id="IPR010730">
    <property type="entry name" value="HET"/>
</dbReference>
<name>A0ABR0JZZ6_9EURO</name>
<evidence type="ECO:0000259" key="1">
    <source>
        <dbReference type="Pfam" id="PF06985"/>
    </source>
</evidence>
<dbReference type="Proteomes" id="UP001345013">
    <property type="component" value="Unassembled WGS sequence"/>
</dbReference>
<keyword evidence="3" id="KW-1185">Reference proteome</keyword>
<organism evidence="2 3">
    <name type="scientific">Lithohypha guttulata</name>
    <dbReference type="NCBI Taxonomy" id="1690604"/>
    <lineage>
        <taxon>Eukaryota</taxon>
        <taxon>Fungi</taxon>
        <taxon>Dikarya</taxon>
        <taxon>Ascomycota</taxon>
        <taxon>Pezizomycotina</taxon>
        <taxon>Eurotiomycetes</taxon>
        <taxon>Chaetothyriomycetidae</taxon>
        <taxon>Chaetothyriales</taxon>
        <taxon>Trichomeriaceae</taxon>
        <taxon>Lithohypha</taxon>
    </lineage>
</organism>
<dbReference type="Pfam" id="PF06985">
    <property type="entry name" value="HET"/>
    <property type="match status" value="1"/>
</dbReference>
<dbReference type="PANTHER" id="PTHR33112">
    <property type="entry name" value="DOMAIN PROTEIN, PUTATIVE-RELATED"/>
    <property type="match status" value="1"/>
</dbReference>
<dbReference type="PANTHER" id="PTHR33112:SF16">
    <property type="entry name" value="HETEROKARYON INCOMPATIBILITY DOMAIN-CONTAINING PROTEIN"/>
    <property type="match status" value="1"/>
</dbReference>
<sequence length="412" mass="46103">MTINYAGQEALLSKITPEEAQAQLKAYRRAIARGFELGSARSPPDAWAKRLQEHLSEFTQSMSSLPEPHSCSHCQKLVIDVSDPIQSDTGGDLVYPKTLRFPCTLIEVREGAAAGCELFSTLLSQLEEPTKVEEEEGDYHVFAYGYMRSSTHEFDLEGLGELGVVDAKRPWTKWKNQNQNDRSAPLAYQNLLTEEDNPASEFVTNRQVKTDPGSDDTIHLARSWLGECLCSHEDVSPCRALSQYRLPSRLLHISQNNDGWALKLEQPNIHNIRYCTLSYCWGSALKGHTTSANVTQRFDFPPCSLLPRTIQDAIIIAWKLGIAYLWVDALCIIQDDEQDKAVEISKMSSIYANSLLTICASRALYANEGLLHPRTPYTGHHPVFRLPYRLPSTGEIGSVVLSRLSNAHKIIA</sequence>
<proteinExistence type="predicted"/>
<protein>
    <recommendedName>
        <fullName evidence="1">Heterokaryon incompatibility domain-containing protein</fullName>
    </recommendedName>
</protein>
<accession>A0ABR0JZZ6</accession>
<evidence type="ECO:0000313" key="3">
    <source>
        <dbReference type="Proteomes" id="UP001345013"/>
    </source>
</evidence>
<reference evidence="2 3" key="1">
    <citation type="submission" date="2023-08" db="EMBL/GenBank/DDBJ databases">
        <title>Black Yeasts Isolated from many extreme environments.</title>
        <authorList>
            <person name="Coleine C."/>
            <person name="Stajich J.E."/>
            <person name="Selbmann L."/>
        </authorList>
    </citation>
    <scope>NUCLEOTIDE SEQUENCE [LARGE SCALE GENOMIC DNA]</scope>
    <source>
        <strain evidence="2 3">CCFEE 5885</strain>
    </source>
</reference>
<evidence type="ECO:0000313" key="2">
    <source>
        <dbReference type="EMBL" id="KAK5079808.1"/>
    </source>
</evidence>